<feature type="region of interest" description="Disordered" evidence="3">
    <location>
        <begin position="115"/>
        <end position="138"/>
    </location>
</feature>
<accession>A0A8J2T1H9</accession>
<sequence length="1631" mass="182942">MAKPGARAGLARALDELERAERNYEEPELATKAAANAAAAAVRLMRKRPNDSKAQQAGLEALVLATSVPSRVDAALDAGAAAVVQRAAARFCDNHEVADKCREVSQRLLASSIQLPEDERDDASTVVTTTSKSRQNEKLREDIRRDSALFQSYAISDENATKLLQMFPPDSNQRSPVGKRREFAASFVRDRSQSPERKSDALFESSRDDADSLSTLKPENSVDSRRTASADSPSVVRRRRRTDDSRSPKTVDSPSVVRRRRRRRSPHRDIDKAAVLDIRRETAKLRETSELIMDDETVTLPPTAVEREVDGLTRDMGAPYMDVDAELFLSAHGLPQNTRRKRTVRLLERLFAPPVGTINVEEARFLSALDLGRREREMISAARAEEGDRLRERGVARGWSRALAGVLGDGVGDPVMDDANSRLLTRRGPVRPSQANRLRHASSVIKEQEDVAAKARSLLEDAASRKEPPGLMSMGMAQVHGPKEGPQADALKVADPTPLLALLRSLDPRNTGVVARSQFERAIRVAAGNALTEDEVQHLADHYATSVDRLDVGKEPGGFAVQRSTTEKSADPVPEPVVDYELFVSSAKLGAAFGAPRADMPYKGFYDKQQPKPEHDRYIPGALRCGADGNRGSRVAKERPPTTWDEHVRRVREAKAGAFAYLVRRGFGALRTARAKSASGRWLKLTGERAACVCYFRVLAKAADKHWTKKQKAYQWCKARVGRARRHRENRNDAHRYLMIRARAAREQKTALIQGKAAPAKAWELHFRRKAAFEYLTWRGKKCLSLNADLLAAHTFLSERGENMRATWVIMQIELIRIREVSAQYHAAEKARAITALELRTLAVRVHRQQILRRRDMKILITKAEKGRIANKKRDKMFISLDKLGRGAIEKVFRTENAVDMLNAVGACCLAHCRRQVAAREHLMNRVERLQRARVLMELGHKYLSALGERAIHTSIAQTEAREWLSGEIGNIKRSEVIQKQALARQELSSAVQQARDAWLSRVLKDKYPNELKEFEKAANNRESERMKAAAQLPTRDDKLKDVLQCAFSMYDIDNSGEIDRQEFIAMMKNGLLLGVDEPPTRDELRDAFRQVDVDRSGAVSFPEFYAWFNHSRNINSTGVPGLDKIVPVRDRALRDMLAAYRRGELELTPEDLKPPQPKGAPRRKRVKDAPVVVQKESLASRLAAKSRTMDTNDSVIKRRLKAKRERDAQEQVAVAASQRSFRSTSTGGLLLLPSADLLAKDFRANCAKIFDLIDEDGSGTLSLPEIMLALKGKPDVLRFIKTCRNPVLSEFLVPPRVQAAMKECDTNSDGELDRDEWKALSDRSLEAILERHALARGNDDESRFIDEFLDMAVIVYDLIDEDMNGTLSKEELVKACGEDEDVIEFVVKCPLPELQDLLNPELLDKALSEMDTDDDGSISKDEWTEAVGSSLTKLLDERQKDRDADNEFAIDFQTKAREVFEMIDADDSWTLDKEELMAGINQKRVSRFLISCGNEHLQYLCVPARLGPMLWELDTSKDGIISLDEWDSAIAIALDKKLEQRAAARSRDKKVAADQRLAEAFDMNADSLEAVRDRKLAELEGRIDEDGNIISQEEMDRRAEEAELARLKAIPRNAWGMPLSNRSSLLCAIM</sequence>
<feature type="domain" description="EF-hand" evidence="4">
    <location>
        <begin position="1348"/>
        <end position="1383"/>
    </location>
</feature>
<feature type="domain" description="EF-hand" evidence="4">
    <location>
        <begin position="1080"/>
        <end position="1115"/>
    </location>
</feature>
<evidence type="ECO:0000256" key="2">
    <source>
        <dbReference type="ARBA" id="ARBA00022837"/>
    </source>
</evidence>
<feature type="compositionally biased region" description="Basic residues" evidence="3">
    <location>
        <begin position="257"/>
        <end position="266"/>
    </location>
</feature>
<feature type="domain" description="EF-hand" evidence="4">
    <location>
        <begin position="1399"/>
        <end position="1434"/>
    </location>
</feature>
<comment type="caution">
    <text evidence="5">The sequence shown here is derived from an EMBL/GenBank/DDBJ whole genome shotgun (WGS) entry which is preliminary data.</text>
</comment>
<feature type="domain" description="EF-hand" evidence="4">
    <location>
        <begin position="1242"/>
        <end position="1277"/>
    </location>
</feature>
<proteinExistence type="predicted"/>
<dbReference type="PROSITE" id="PS50222">
    <property type="entry name" value="EF_HAND_2"/>
    <property type="match status" value="7"/>
</dbReference>
<feature type="domain" description="EF-hand" evidence="4">
    <location>
        <begin position="1039"/>
        <end position="1074"/>
    </location>
</feature>
<dbReference type="GO" id="GO:0005509">
    <property type="term" value="F:calcium ion binding"/>
    <property type="evidence" value="ECO:0007669"/>
    <property type="project" value="InterPro"/>
</dbReference>
<dbReference type="CDD" id="cd00051">
    <property type="entry name" value="EFh"/>
    <property type="match status" value="4"/>
</dbReference>
<feature type="domain" description="EF-hand" evidence="4">
    <location>
        <begin position="1293"/>
        <end position="1328"/>
    </location>
</feature>
<dbReference type="Pfam" id="PF13499">
    <property type="entry name" value="EF-hand_7"/>
    <property type="match status" value="1"/>
</dbReference>
<gene>
    <name evidence="5" type="ORF">PECAL_5P23420</name>
</gene>
<evidence type="ECO:0000256" key="1">
    <source>
        <dbReference type="ARBA" id="ARBA00022737"/>
    </source>
</evidence>
<keyword evidence="6" id="KW-1185">Reference proteome</keyword>
<protein>
    <recommendedName>
        <fullName evidence="4">EF-hand domain-containing protein</fullName>
    </recommendedName>
</protein>
<organism evidence="5 6">
    <name type="scientific">Pelagomonas calceolata</name>
    <dbReference type="NCBI Taxonomy" id="35677"/>
    <lineage>
        <taxon>Eukaryota</taxon>
        <taxon>Sar</taxon>
        <taxon>Stramenopiles</taxon>
        <taxon>Ochrophyta</taxon>
        <taxon>Pelagophyceae</taxon>
        <taxon>Pelagomonadales</taxon>
        <taxon>Pelagomonadaceae</taxon>
        <taxon>Pelagomonas</taxon>
    </lineage>
</organism>
<keyword evidence="1" id="KW-0677">Repeat</keyword>
<dbReference type="SUPFAM" id="SSF47473">
    <property type="entry name" value="EF-hand"/>
    <property type="match status" value="3"/>
</dbReference>
<dbReference type="InterPro" id="IPR011992">
    <property type="entry name" value="EF-hand-dom_pair"/>
</dbReference>
<feature type="region of interest" description="Disordered" evidence="3">
    <location>
        <begin position="186"/>
        <end position="268"/>
    </location>
</feature>
<dbReference type="PANTHER" id="PTHR23050">
    <property type="entry name" value="CALCIUM BINDING PROTEIN"/>
    <property type="match status" value="1"/>
</dbReference>
<dbReference type="EMBL" id="CAKKNE010000005">
    <property type="protein sequence ID" value="CAH0377821.1"/>
    <property type="molecule type" value="Genomic_DNA"/>
</dbReference>
<dbReference type="Proteomes" id="UP000789595">
    <property type="component" value="Unassembled WGS sequence"/>
</dbReference>
<feature type="region of interest" description="Disordered" evidence="3">
    <location>
        <begin position="1148"/>
        <end position="1169"/>
    </location>
</feature>
<dbReference type="OrthoDB" id="26525at2759"/>
<evidence type="ECO:0000313" key="5">
    <source>
        <dbReference type="EMBL" id="CAH0377821.1"/>
    </source>
</evidence>
<feature type="compositionally biased region" description="Basic and acidic residues" evidence="3">
    <location>
        <begin position="186"/>
        <end position="210"/>
    </location>
</feature>
<evidence type="ECO:0000313" key="6">
    <source>
        <dbReference type="Proteomes" id="UP000789595"/>
    </source>
</evidence>
<feature type="domain" description="EF-hand" evidence="4">
    <location>
        <begin position="1452"/>
        <end position="1487"/>
    </location>
</feature>
<dbReference type="PROSITE" id="PS00018">
    <property type="entry name" value="EF_HAND_1"/>
    <property type="match status" value="7"/>
</dbReference>
<dbReference type="Pfam" id="PF13202">
    <property type="entry name" value="EF-hand_5"/>
    <property type="match status" value="2"/>
</dbReference>
<evidence type="ECO:0000256" key="3">
    <source>
        <dbReference type="SAM" id="MobiDB-lite"/>
    </source>
</evidence>
<reference evidence="5" key="1">
    <citation type="submission" date="2021-11" db="EMBL/GenBank/DDBJ databases">
        <authorList>
            <consortium name="Genoscope - CEA"/>
            <person name="William W."/>
        </authorList>
    </citation>
    <scope>NUCLEOTIDE SEQUENCE</scope>
</reference>
<evidence type="ECO:0000259" key="4">
    <source>
        <dbReference type="PROSITE" id="PS50222"/>
    </source>
</evidence>
<dbReference type="InterPro" id="IPR018247">
    <property type="entry name" value="EF_Hand_1_Ca_BS"/>
</dbReference>
<dbReference type="InterPro" id="IPR002048">
    <property type="entry name" value="EF_hand_dom"/>
</dbReference>
<keyword evidence="2" id="KW-0106">Calcium</keyword>
<dbReference type="InterPro" id="IPR050145">
    <property type="entry name" value="Centrin_CML-like"/>
</dbReference>
<dbReference type="Gene3D" id="1.10.238.10">
    <property type="entry name" value="EF-hand"/>
    <property type="match status" value="4"/>
</dbReference>
<dbReference type="SMART" id="SM00054">
    <property type="entry name" value="EFh"/>
    <property type="match status" value="8"/>
</dbReference>
<name>A0A8J2T1H9_9STRA</name>